<comment type="caution">
    <text evidence="8">Lacks conserved residue(s) required for the propagation of feature annotation.</text>
</comment>
<comment type="domain">
    <text evidence="8">The N-terminal domain determines nucleotide recognition and specific binding, while the C-terminal domain determines the specific binding to the target protein.</text>
</comment>
<dbReference type="InterPro" id="IPR013482">
    <property type="entry name" value="Molybde_CF_guanTrfase"/>
</dbReference>
<evidence type="ECO:0000256" key="4">
    <source>
        <dbReference type="ARBA" id="ARBA00022741"/>
    </source>
</evidence>
<dbReference type="GO" id="GO:0061603">
    <property type="term" value="F:molybdenum cofactor guanylyltransferase activity"/>
    <property type="evidence" value="ECO:0007669"/>
    <property type="project" value="UniProtKB-EC"/>
</dbReference>
<evidence type="ECO:0000256" key="3">
    <source>
        <dbReference type="ARBA" id="ARBA00022723"/>
    </source>
</evidence>
<dbReference type="RefSeq" id="WP_084334071.1">
    <property type="nucleotide sequence ID" value="NZ_FNFD01000004.1"/>
</dbReference>
<dbReference type="GO" id="GO:0046872">
    <property type="term" value="F:metal ion binding"/>
    <property type="evidence" value="ECO:0007669"/>
    <property type="project" value="UniProtKB-KW"/>
</dbReference>
<reference evidence="10 11" key="1">
    <citation type="submission" date="2016-10" db="EMBL/GenBank/DDBJ databases">
        <authorList>
            <person name="de Groot N.N."/>
        </authorList>
    </citation>
    <scope>NUCLEOTIDE SEQUENCE [LARGE SCALE GENOMIC DNA]</scope>
    <source>
        <strain evidence="10 11">JCM 21544</strain>
    </source>
</reference>
<comment type="similarity">
    <text evidence="8">Belongs to the MobA family.</text>
</comment>
<keyword evidence="6 8" id="KW-0342">GTP-binding</keyword>
<dbReference type="CDD" id="cd02503">
    <property type="entry name" value="MobA"/>
    <property type="match status" value="1"/>
</dbReference>
<dbReference type="Pfam" id="PF12804">
    <property type="entry name" value="NTP_transf_3"/>
    <property type="match status" value="1"/>
</dbReference>
<keyword evidence="5 8" id="KW-0460">Magnesium</keyword>
<keyword evidence="4 8" id="KW-0547">Nucleotide-binding</keyword>
<evidence type="ECO:0000256" key="8">
    <source>
        <dbReference type="HAMAP-Rule" id="MF_00316"/>
    </source>
</evidence>
<dbReference type="Gene3D" id="3.90.550.10">
    <property type="entry name" value="Spore Coat Polysaccharide Biosynthesis Protein SpsA, Chain A"/>
    <property type="match status" value="1"/>
</dbReference>
<feature type="binding site" evidence="8">
    <location>
        <position position="74"/>
    </location>
    <ligand>
        <name>GTP</name>
        <dbReference type="ChEBI" id="CHEBI:37565"/>
    </ligand>
</feature>
<feature type="binding site" evidence="8">
    <location>
        <position position="104"/>
    </location>
    <ligand>
        <name>GTP</name>
        <dbReference type="ChEBI" id="CHEBI:37565"/>
    </ligand>
</feature>
<dbReference type="EMBL" id="FNFD01000004">
    <property type="protein sequence ID" value="SDK11144.1"/>
    <property type="molecule type" value="Genomic_DNA"/>
</dbReference>
<dbReference type="STRING" id="137658.SAMN05216186_104230"/>
<comment type="function">
    <text evidence="8">Transfers a GMP moiety from GTP to Mo-molybdopterin (Mo-MPT) cofactor (Moco or molybdenum cofactor) to form Mo-molybdopterin guanine dinucleotide (Mo-MGD) cofactor.</text>
</comment>
<evidence type="ECO:0000259" key="9">
    <source>
        <dbReference type="Pfam" id="PF12804"/>
    </source>
</evidence>
<comment type="subcellular location">
    <subcellularLocation>
        <location evidence="8">Cytoplasm</location>
    </subcellularLocation>
</comment>
<feature type="binding site" evidence="8">
    <location>
        <position position="28"/>
    </location>
    <ligand>
        <name>GTP</name>
        <dbReference type="ChEBI" id="CHEBI:37565"/>
    </ligand>
</feature>
<comment type="catalytic activity">
    <reaction evidence="8">
        <text>Mo-molybdopterin + GTP + H(+) = Mo-molybdopterin guanine dinucleotide + diphosphate</text>
        <dbReference type="Rhea" id="RHEA:34243"/>
        <dbReference type="ChEBI" id="CHEBI:15378"/>
        <dbReference type="ChEBI" id="CHEBI:33019"/>
        <dbReference type="ChEBI" id="CHEBI:37565"/>
        <dbReference type="ChEBI" id="CHEBI:71302"/>
        <dbReference type="ChEBI" id="CHEBI:71310"/>
        <dbReference type="EC" id="2.7.7.77"/>
    </reaction>
</comment>
<organism evidence="10 11">
    <name type="scientific">Pseudomonas indica</name>
    <dbReference type="NCBI Taxonomy" id="137658"/>
    <lineage>
        <taxon>Bacteria</taxon>
        <taxon>Pseudomonadati</taxon>
        <taxon>Pseudomonadota</taxon>
        <taxon>Gammaproteobacteria</taxon>
        <taxon>Pseudomonadales</taxon>
        <taxon>Pseudomonadaceae</taxon>
        <taxon>Pseudomonas</taxon>
    </lineage>
</organism>
<protein>
    <recommendedName>
        <fullName evidence="8">Molybdenum cofactor guanylyltransferase</fullName>
        <shortName evidence="8">MoCo guanylyltransferase</shortName>
        <ecNumber evidence="8">2.7.7.77</ecNumber>
    </recommendedName>
    <alternativeName>
        <fullName evidence="8">GTP:molybdopterin guanylyltransferase</fullName>
    </alternativeName>
    <alternativeName>
        <fullName evidence="8">Mo-MPT guanylyltransferase</fullName>
    </alternativeName>
    <alternativeName>
        <fullName evidence="8">Molybdopterin guanylyltransferase</fullName>
    </alternativeName>
    <alternativeName>
        <fullName evidence="8">Molybdopterin-guanine dinucleotide synthase</fullName>
        <shortName evidence="8">MGD synthase</shortName>
    </alternativeName>
</protein>
<keyword evidence="11" id="KW-1185">Reference proteome</keyword>
<keyword evidence="2 8" id="KW-0808">Transferase</keyword>
<dbReference type="InterPro" id="IPR029044">
    <property type="entry name" value="Nucleotide-diphossugar_trans"/>
</dbReference>
<dbReference type="HAMAP" id="MF_00316">
    <property type="entry name" value="MobA"/>
    <property type="match status" value="1"/>
</dbReference>
<keyword evidence="1 8" id="KW-0963">Cytoplasm</keyword>
<dbReference type="GO" id="GO:0005525">
    <property type="term" value="F:GTP binding"/>
    <property type="evidence" value="ECO:0007669"/>
    <property type="project" value="UniProtKB-UniRule"/>
</dbReference>
<dbReference type="AlphaFoldDB" id="A0A1G8Z926"/>
<comment type="cofactor">
    <cofactor evidence="8">
        <name>Mg(2+)</name>
        <dbReference type="ChEBI" id="CHEBI:18420"/>
    </cofactor>
</comment>
<dbReference type="InterPro" id="IPR025877">
    <property type="entry name" value="MobA-like_NTP_Trfase"/>
</dbReference>
<sequence>MTDPTALPPCSVLLLAGGRGQRMGGRDKGLLEWRGEPLIAHLHRVVRPLTDDLIISCNRNQARYAAYADRLVTDAEEGFPGPLAGIRAGLAAARHDTLLVLPCDAPKVDADLLLALRQAAAAYPGRPLMLRRGEQWEPLFCVVPKILVDALEQAWQNGERSPRHIFFALGTQALDCTVDDPRLANLNTPDLLSDEGEMAADH</sequence>
<dbReference type="GO" id="GO:1902758">
    <property type="term" value="P:bis(molybdopterin guanine dinucleotide)molybdenum biosynthetic process"/>
    <property type="evidence" value="ECO:0007669"/>
    <property type="project" value="TreeGrafter"/>
</dbReference>
<evidence type="ECO:0000256" key="6">
    <source>
        <dbReference type="ARBA" id="ARBA00023134"/>
    </source>
</evidence>
<feature type="binding site" evidence="8">
    <location>
        <begin position="15"/>
        <end position="17"/>
    </location>
    <ligand>
        <name>GTP</name>
        <dbReference type="ChEBI" id="CHEBI:37565"/>
    </ligand>
</feature>
<evidence type="ECO:0000256" key="2">
    <source>
        <dbReference type="ARBA" id="ARBA00022679"/>
    </source>
</evidence>
<evidence type="ECO:0000256" key="5">
    <source>
        <dbReference type="ARBA" id="ARBA00022842"/>
    </source>
</evidence>
<dbReference type="Proteomes" id="UP000198706">
    <property type="component" value="Unassembled WGS sequence"/>
</dbReference>
<dbReference type="PANTHER" id="PTHR19136">
    <property type="entry name" value="MOLYBDENUM COFACTOR GUANYLYLTRANSFERASE"/>
    <property type="match status" value="1"/>
</dbReference>
<dbReference type="NCBIfam" id="TIGR02665">
    <property type="entry name" value="molyb_mobA"/>
    <property type="match status" value="1"/>
</dbReference>
<comment type="subunit">
    <text evidence="8">Monomer.</text>
</comment>
<feature type="domain" description="MobA-like NTP transferase" evidence="9">
    <location>
        <begin position="13"/>
        <end position="166"/>
    </location>
</feature>
<evidence type="ECO:0000313" key="11">
    <source>
        <dbReference type="Proteomes" id="UP000198706"/>
    </source>
</evidence>
<keyword evidence="3 8" id="KW-0479">Metal-binding</keyword>
<evidence type="ECO:0000256" key="1">
    <source>
        <dbReference type="ARBA" id="ARBA00022490"/>
    </source>
</evidence>
<proteinExistence type="inferred from homology"/>
<gene>
    <name evidence="8" type="primary">mobA</name>
    <name evidence="10" type="ORF">SAMN05216186_104230</name>
</gene>
<evidence type="ECO:0000256" key="7">
    <source>
        <dbReference type="ARBA" id="ARBA00023150"/>
    </source>
</evidence>
<dbReference type="EC" id="2.7.7.77" evidence="8"/>
<feature type="binding site" evidence="8">
    <location>
        <position position="104"/>
    </location>
    <ligand>
        <name>Mg(2+)</name>
        <dbReference type="ChEBI" id="CHEBI:18420"/>
    </ligand>
</feature>
<name>A0A1G8Z926_9PSED</name>
<accession>A0A1G8Z926</accession>
<dbReference type="GO" id="GO:0005737">
    <property type="term" value="C:cytoplasm"/>
    <property type="evidence" value="ECO:0007669"/>
    <property type="project" value="UniProtKB-SubCell"/>
</dbReference>
<keyword evidence="7 8" id="KW-0501">Molybdenum cofactor biosynthesis</keyword>
<evidence type="ECO:0000313" key="10">
    <source>
        <dbReference type="EMBL" id="SDK11144.1"/>
    </source>
</evidence>
<dbReference type="SUPFAM" id="SSF53448">
    <property type="entry name" value="Nucleotide-diphospho-sugar transferases"/>
    <property type="match status" value="1"/>
</dbReference>
<dbReference type="PANTHER" id="PTHR19136:SF81">
    <property type="entry name" value="MOLYBDENUM COFACTOR GUANYLYLTRANSFERASE"/>
    <property type="match status" value="1"/>
</dbReference>